<dbReference type="OrthoDB" id="9178898at2"/>
<dbReference type="PROSITE" id="PS01124">
    <property type="entry name" value="HTH_ARAC_FAMILY_2"/>
    <property type="match status" value="1"/>
</dbReference>
<dbReference type="Proteomes" id="UP000292939">
    <property type="component" value="Chromosome"/>
</dbReference>
<organism evidence="5 6">
    <name type="scientific">Hylemonella gracilis</name>
    <dbReference type="NCBI Taxonomy" id="80880"/>
    <lineage>
        <taxon>Bacteria</taxon>
        <taxon>Pseudomonadati</taxon>
        <taxon>Pseudomonadota</taxon>
        <taxon>Betaproteobacteria</taxon>
        <taxon>Burkholderiales</taxon>
        <taxon>Comamonadaceae</taxon>
        <taxon>Hylemonella</taxon>
    </lineage>
</organism>
<dbReference type="InterPro" id="IPR035418">
    <property type="entry name" value="AraC-bd_2"/>
</dbReference>
<evidence type="ECO:0000313" key="5">
    <source>
        <dbReference type="EMBL" id="QBK05462.1"/>
    </source>
</evidence>
<dbReference type="PANTHER" id="PTHR46796:SF6">
    <property type="entry name" value="ARAC SUBFAMILY"/>
    <property type="match status" value="1"/>
</dbReference>
<proteinExistence type="predicted"/>
<evidence type="ECO:0000313" key="6">
    <source>
        <dbReference type="Proteomes" id="UP000292939"/>
    </source>
</evidence>
<keyword evidence="1" id="KW-0805">Transcription regulation</keyword>
<dbReference type="AlphaFoldDB" id="A0A4P6UJX4"/>
<keyword evidence="3" id="KW-0804">Transcription</keyword>
<dbReference type="InterPro" id="IPR009057">
    <property type="entry name" value="Homeodomain-like_sf"/>
</dbReference>
<evidence type="ECO:0000259" key="4">
    <source>
        <dbReference type="PROSITE" id="PS01124"/>
    </source>
</evidence>
<dbReference type="InterPro" id="IPR050204">
    <property type="entry name" value="AraC_XylS_family_regulators"/>
</dbReference>
<evidence type="ECO:0000256" key="2">
    <source>
        <dbReference type="ARBA" id="ARBA00023125"/>
    </source>
</evidence>
<reference evidence="5 6" key="1">
    <citation type="submission" date="2018-07" db="EMBL/GenBank/DDBJ databases">
        <title>Exploring interactions and the metabolic potential of the ultra-small soil bacteria Hylemonella gracilis.</title>
        <authorList>
            <person name="Tyc O."/>
            <person name="Kulkarni P."/>
            <person name="Gawehns F."/>
            <person name="Hundscheid M."/>
            <person name="Zweers H."/>
            <person name="Garbeva P."/>
        </authorList>
    </citation>
    <scope>NUCLEOTIDE SEQUENCE [LARGE SCALE GENOMIC DNA]</scope>
    <source>
        <strain evidence="5 6">NS1</strain>
    </source>
</reference>
<name>A0A4P6UJX4_9BURK</name>
<gene>
    <name evidence="5" type="ORF">DW355_12575</name>
</gene>
<evidence type="ECO:0000256" key="3">
    <source>
        <dbReference type="ARBA" id="ARBA00023163"/>
    </source>
</evidence>
<evidence type="ECO:0000256" key="1">
    <source>
        <dbReference type="ARBA" id="ARBA00023015"/>
    </source>
</evidence>
<dbReference type="Gene3D" id="1.10.10.60">
    <property type="entry name" value="Homeodomain-like"/>
    <property type="match status" value="1"/>
</dbReference>
<dbReference type="GO" id="GO:0003700">
    <property type="term" value="F:DNA-binding transcription factor activity"/>
    <property type="evidence" value="ECO:0007669"/>
    <property type="project" value="InterPro"/>
</dbReference>
<protein>
    <submittedName>
        <fullName evidence="5">Helix-turn-helix domain-containing protein</fullName>
    </submittedName>
</protein>
<keyword evidence="2" id="KW-0238">DNA-binding</keyword>
<dbReference type="InterPro" id="IPR018060">
    <property type="entry name" value="HTH_AraC"/>
</dbReference>
<sequence>MDVKHGFLKCRNRSIRSGTPRGTGGYPRWIIRAARDAHGAGDGAPRTRASPDRPRGQAMFMRWSTDELPQTQRFEQWREACRQHVYALTPERRARGAFQGSISRHTRGGLDVTDIRCDGHLVRRSQRDIDERPGDTYYIYLQGQGRVWIEQQGQRCVLESGDMVIADPNIPFSTDTDRVFDFRLWRVERRRLQSRLRLGSAGLAMHRIDRSCAERDLITCWLDGLLHHHAGLSAANSELAQETLHALVAGVIGAPAPMQEPVRRARRRALLLRVQGTVAQRAGEMDLTPERIASAFGLSLRALHQLFALSDLSFNEFLARTRLERAQAMLRSASCLHLSTAEIGFEAGFGEVSTFYRRFKQRYGITPGEWRAGLAPAREPAR</sequence>
<dbReference type="Pfam" id="PF14525">
    <property type="entry name" value="AraC_binding_2"/>
    <property type="match status" value="1"/>
</dbReference>
<dbReference type="EMBL" id="CP031395">
    <property type="protein sequence ID" value="QBK05462.1"/>
    <property type="molecule type" value="Genomic_DNA"/>
</dbReference>
<dbReference type="KEGG" id="hgr:DW355_12575"/>
<accession>A0A4P6UJX4</accession>
<dbReference type="SUPFAM" id="SSF46689">
    <property type="entry name" value="Homeodomain-like"/>
    <property type="match status" value="1"/>
</dbReference>
<dbReference type="PANTHER" id="PTHR46796">
    <property type="entry name" value="HTH-TYPE TRANSCRIPTIONAL ACTIVATOR RHAS-RELATED"/>
    <property type="match status" value="1"/>
</dbReference>
<dbReference type="Pfam" id="PF12833">
    <property type="entry name" value="HTH_18"/>
    <property type="match status" value="1"/>
</dbReference>
<dbReference type="GO" id="GO:0043565">
    <property type="term" value="F:sequence-specific DNA binding"/>
    <property type="evidence" value="ECO:0007669"/>
    <property type="project" value="InterPro"/>
</dbReference>
<dbReference type="SMART" id="SM00342">
    <property type="entry name" value="HTH_ARAC"/>
    <property type="match status" value="1"/>
</dbReference>
<feature type="domain" description="HTH araC/xylS-type" evidence="4">
    <location>
        <begin position="268"/>
        <end position="373"/>
    </location>
</feature>